<proteinExistence type="inferred from homology"/>
<dbReference type="SMART" id="SM00257">
    <property type="entry name" value="LysM"/>
    <property type="match status" value="1"/>
</dbReference>
<dbReference type="Proteomes" id="UP000681317">
    <property type="component" value="Chromosome"/>
</dbReference>
<protein>
    <submittedName>
        <fullName evidence="5">Lytic transglycosylase</fullName>
    </submittedName>
</protein>
<dbReference type="RefSeq" id="WP_213434312.1">
    <property type="nucleotide sequence ID" value="NZ_AP024545.1"/>
</dbReference>
<accession>A0ABM7Q7R1</accession>
<feature type="coiled-coil region" evidence="2">
    <location>
        <begin position="31"/>
        <end position="58"/>
    </location>
</feature>
<dbReference type="CDD" id="cd00118">
    <property type="entry name" value="LysM"/>
    <property type="match status" value="1"/>
</dbReference>
<sequence length="522" mass="56280">MAASVTFRLPLVLAAGLAFTGLMPADAGAVSRRDQASIDALNQRMSAAEQKYRAAVVKIGNADPTGQAQADSALEDMEDVVAACMQQKGCQVPTMLTTYKRLLKVNADAEAQVADGDDDMDDGDGDDHINAMAADVPEAARAAQLLDDDHRFDQMVQYNPAVQAGIRRWLTDMRPALMDSYENYEYMRHLMWPQYERAGLPEALLFGIMAKESNGKVHVSSRAGAAGPMQFMYNTGKRFGLGPDGTGFDTRFDARSAAEASASYLNERMGELNRSIELALAAYNGGEGRALRVYQAGGGKGFWDASVYNQFPPETRDYVPMVIAAAWLFLHPKQYGITFPKVDAKPAMLKLTRAASIYELTICLGNGGTREGYMRALRNLNPRYEADSRLPAGASLNATTKIVGLYNRHCTMGKRADLAHQLVISDPTTAVVRVGDIAMVGGVTTPTAPVAVAADAKPAAKAAAAKPAKKKSYKVRSGETLTAISRKFSCDTRALAEANKIKAPRYAIRPGQTLQLEGCTAD</sequence>
<dbReference type="InterPro" id="IPR036779">
    <property type="entry name" value="LysM_dom_sf"/>
</dbReference>
<comment type="similarity">
    <text evidence="1">Belongs to the transglycosylase Slt family.</text>
</comment>
<dbReference type="SUPFAM" id="SSF54106">
    <property type="entry name" value="LysM domain"/>
    <property type="match status" value="1"/>
</dbReference>
<evidence type="ECO:0000313" key="5">
    <source>
        <dbReference type="EMBL" id="BCT93389.1"/>
    </source>
</evidence>
<name>A0ABM7Q7R1_9GAMM</name>
<reference evidence="5 6" key="1">
    <citation type="submission" date="2021-03" db="EMBL/GenBank/DDBJ databases">
        <title>Complete Genome Sequences of Two Lysobacter Strains Isolated from Sea Water (Lysobacter caseinilyticus) and Soil (Lysobacter helvus) in South Korea.</title>
        <authorList>
            <person name="Watanabe Y."/>
            <person name="Arakawa K."/>
        </authorList>
    </citation>
    <scope>NUCLEOTIDE SEQUENCE [LARGE SCALE GENOMIC DNA]</scope>
    <source>
        <strain evidence="5 6">KVB24</strain>
    </source>
</reference>
<dbReference type="SUPFAM" id="SSF53955">
    <property type="entry name" value="Lysozyme-like"/>
    <property type="match status" value="1"/>
</dbReference>
<dbReference type="Gene3D" id="3.10.350.10">
    <property type="entry name" value="LysM domain"/>
    <property type="match status" value="1"/>
</dbReference>
<gene>
    <name evidence="5" type="primary">dniR_2</name>
    <name evidence="5" type="ORF">LYSCAS_24130</name>
</gene>
<evidence type="ECO:0000259" key="4">
    <source>
        <dbReference type="SMART" id="SM00257"/>
    </source>
</evidence>
<dbReference type="InterPro" id="IPR008258">
    <property type="entry name" value="Transglycosylase_SLT_dom_1"/>
</dbReference>
<feature type="signal peptide" evidence="3">
    <location>
        <begin position="1"/>
        <end position="27"/>
    </location>
</feature>
<feature type="domain" description="LysM" evidence="4">
    <location>
        <begin position="472"/>
        <end position="517"/>
    </location>
</feature>
<evidence type="ECO:0000313" key="6">
    <source>
        <dbReference type="Proteomes" id="UP000681317"/>
    </source>
</evidence>
<dbReference type="Gene3D" id="1.10.530.10">
    <property type="match status" value="1"/>
</dbReference>
<evidence type="ECO:0000256" key="2">
    <source>
        <dbReference type="SAM" id="Coils"/>
    </source>
</evidence>
<keyword evidence="2" id="KW-0175">Coiled coil</keyword>
<keyword evidence="6" id="KW-1185">Reference proteome</keyword>
<evidence type="ECO:0000256" key="3">
    <source>
        <dbReference type="SAM" id="SignalP"/>
    </source>
</evidence>
<dbReference type="PANTHER" id="PTHR37423:SF2">
    <property type="entry name" value="MEMBRANE-BOUND LYTIC MUREIN TRANSGLYCOSYLASE C"/>
    <property type="match status" value="1"/>
</dbReference>
<keyword evidence="3" id="KW-0732">Signal</keyword>
<dbReference type="Pfam" id="PF01464">
    <property type="entry name" value="SLT"/>
    <property type="match status" value="1"/>
</dbReference>
<feature type="chain" id="PRO_5045979561" evidence="3">
    <location>
        <begin position="28"/>
        <end position="522"/>
    </location>
</feature>
<organism evidence="5 6">
    <name type="scientific">Noviluteimonas caseinilytica</name>
    <dbReference type="NCBI Taxonomy" id="2675101"/>
    <lineage>
        <taxon>Bacteria</taxon>
        <taxon>Pseudomonadati</taxon>
        <taxon>Pseudomonadota</taxon>
        <taxon>Gammaproteobacteria</taxon>
        <taxon>Lysobacterales</taxon>
        <taxon>Lysobacteraceae</taxon>
        <taxon>Noviluteimonas</taxon>
    </lineage>
</organism>
<evidence type="ECO:0000256" key="1">
    <source>
        <dbReference type="ARBA" id="ARBA00007734"/>
    </source>
</evidence>
<dbReference type="PANTHER" id="PTHR37423">
    <property type="entry name" value="SOLUBLE LYTIC MUREIN TRANSGLYCOSYLASE-RELATED"/>
    <property type="match status" value="1"/>
</dbReference>
<dbReference type="EMBL" id="AP024545">
    <property type="protein sequence ID" value="BCT93389.1"/>
    <property type="molecule type" value="Genomic_DNA"/>
</dbReference>
<dbReference type="InterPro" id="IPR018392">
    <property type="entry name" value="LysM"/>
</dbReference>
<dbReference type="Pfam" id="PF01476">
    <property type="entry name" value="LysM"/>
    <property type="match status" value="1"/>
</dbReference>
<dbReference type="InterPro" id="IPR023346">
    <property type="entry name" value="Lysozyme-like_dom_sf"/>
</dbReference>